<dbReference type="EMBL" id="PIQE01000002">
    <property type="protein sequence ID" value="RUO72417.1"/>
    <property type="molecule type" value="Genomic_DNA"/>
</dbReference>
<keyword evidence="12 16" id="KW-0406">Ion transport</keyword>
<dbReference type="STRING" id="1122124.GCA_000423165_01627"/>
<comment type="similarity">
    <text evidence="4 16 17">Belongs to the OadG family.</text>
</comment>
<evidence type="ECO:0000256" key="9">
    <source>
        <dbReference type="ARBA" id="ARBA00022967"/>
    </source>
</evidence>
<accession>A0A432Z3G2</accession>
<dbReference type="GO" id="GO:0015081">
    <property type="term" value="F:sodium ion transmembrane transporter activity"/>
    <property type="evidence" value="ECO:0007669"/>
    <property type="project" value="UniProtKB-UniRule"/>
</dbReference>
<dbReference type="InterPro" id="IPR023424">
    <property type="entry name" value="OadG"/>
</dbReference>
<feature type="transmembrane region" description="Helical" evidence="16 17">
    <location>
        <begin position="6"/>
        <end position="33"/>
    </location>
</feature>
<dbReference type="HAMAP" id="MF_00404">
    <property type="entry name" value="OadG"/>
    <property type="match status" value="1"/>
</dbReference>
<sequence length="81" mass="8748">MQQQLLDALMIMTTGMLSVVVFLSLLLLVMGLLRRFAAEPPHDSALPQAVATASTASTDAQRIAAITAAVHAYRRDHPPHQ</sequence>
<dbReference type="NCBIfam" id="TIGR01195">
    <property type="entry name" value="oadG_fam"/>
    <property type="match status" value="1"/>
</dbReference>
<evidence type="ECO:0000256" key="17">
    <source>
        <dbReference type="RuleBase" id="RU004278"/>
    </source>
</evidence>
<dbReference type="Proteomes" id="UP000287022">
    <property type="component" value="Unassembled WGS sequence"/>
</dbReference>
<evidence type="ECO:0000256" key="3">
    <source>
        <dbReference type="ARBA" id="ARBA00004162"/>
    </source>
</evidence>
<dbReference type="GO" id="GO:0015451">
    <property type="term" value="F:decarboxylation-driven active transmembrane transporter activity"/>
    <property type="evidence" value="ECO:0007669"/>
    <property type="project" value="UniProtKB-EC"/>
</dbReference>
<evidence type="ECO:0000256" key="12">
    <source>
        <dbReference type="ARBA" id="ARBA00023065"/>
    </source>
</evidence>
<dbReference type="RefSeq" id="WP_026860390.1">
    <property type="nucleotide sequence ID" value="NZ_PIQE01000002.1"/>
</dbReference>
<dbReference type="InterPro" id="IPR005899">
    <property type="entry name" value="Na_pump_deCOase"/>
</dbReference>
<dbReference type="GO" id="GO:0036376">
    <property type="term" value="P:sodium ion export across plasma membrane"/>
    <property type="evidence" value="ECO:0007669"/>
    <property type="project" value="InterPro"/>
</dbReference>
<keyword evidence="11 16" id="KW-0915">Sodium</keyword>
<evidence type="ECO:0000256" key="1">
    <source>
        <dbReference type="ARBA" id="ARBA00001959"/>
    </source>
</evidence>
<proteinExistence type="inferred from homology"/>
<reference evidence="19" key="1">
    <citation type="journal article" date="2018" name="Front. Microbiol.">
        <title>Genome-Based Analysis Reveals the Taxonomy and Diversity of the Family Idiomarinaceae.</title>
        <authorList>
            <person name="Liu Y."/>
            <person name="Lai Q."/>
            <person name="Shao Z."/>
        </authorList>
    </citation>
    <scope>NUCLEOTIDE SEQUENCE [LARGE SCALE GENOMIC DNA]</scope>
    <source>
        <strain evidence="19">c121</strain>
    </source>
</reference>
<gene>
    <name evidence="16" type="primary">oadG</name>
    <name evidence="18" type="ORF">CWI80_07610</name>
</gene>
<keyword evidence="13 16" id="KW-0472">Membrane</keyword>
<evidence type="ECO:0000256" key="10">
    <source>
        <dbReference type="ARBA" id="ARBA00022989"/>
    </source>
</evidence>
<comment type="subcellular location">
    <subcellularLocation>
        <location evidence="3 16 17">Cell membrane</location>
        <topology evidence="3 16 17">Single-pass membrane protein</topology>
    </subcellularLocation>
</comment>
<comment type="cofactor">
    <cofactor evidence="1 16 17">
        <name>Na(+)</name>
        <dbReference type="ChEBI" id="CHEBI:29101"/>
    </cofactor>
</comment>
<keyword evidence="8 16" id="KW-0812">Transmembrane</keyword>
<evidence type="ECO:0000313" key="19">
    <source>
        <dbReference type="Proteomes" id="UP000287022"/>
    </source>
</evidence>
<keyword evidence="6 16" id="KW-0813">Transport</keyword>
<dbReference type="GO" id="GO:0005886">
    <property type="term" value="C:plasma membrane"/>
    <property type="evidence" value="ECO:0007669"/>
    <property type="project" value="UniProtKB-SubCell"/>
</dbReference>
<evidence type="ECO:0000256" key="13">
    <source>
        <dbReference type="ARBA" id="ARBA00023136"/>
    </source>
</evidence>
<dbReference type="AlphaFoldDB" id="A0A432Z3G2"/>
<evidence type="ECO:0000256" key="7">
    <source>
        <dbReference type="ARBA" id="ARBA00022475"/>
    </source>
</evidence>
<evidence type="ECO:0000256" key="5">
    <source>
        <dbReference type="ARBA" id="ARBA00011869"/>
    </source>
</evidence>
<keyword evidence="9 16" id="KW-1278">Translocase</keyword>
<evidence type="ECO:0000313" key="18">
    <source>
        <dbReference type="EMBL" id="RUO72417.1"/>
    </source>
</evidence>
<evidence type="ECO:0000256" key="8">
    <source>
        <dbReference type="ARBA" id="ARBA00022692"/>
    </source>
</evidence>
<comment type="catalytic activity">
    <reaction evidence="15 16 17">
        <text>oxaloacetate + 2 Na(+)(in) + H(+) = pyruvate + 2 Na(+)(out) + CO2</text>
        <dbReference type="Rhea" id="RHEA:57724"/>
        <dbReference type="ChEBI" id="CHEBI:15361"/>
        <dbReference type="ChEBI" id="CHEBI:15378"/>
        <dbReference type="ChEBI" id="CHEBI:16452"/>
        <dbReference type="ChEBI" id="CHEBI:16526"/>
        <dbReference type="ChEBI" id="CHEBI:29101"/>
        <dbReference type="EC" id="7.2.4.2"/>
    </reaction>
</comment>
<keyword evidence="7 16" id="KW-1003">Cell membrane</keyword>
<name>A0A432Z3G2_9GAMM</name>
<comment type="caution">
    <text evidence="18">The sequence shown here is derived from an EMBL/GenBank/DDBJ whole genome shotgun (WGS) entry which is preliminary data.</text>
</comment>
<evidence type="ECO:0000256" key="16">
    <source>
        <dbReference type="HAMAP-Rule" id="MF_00404"/>
    </source>
</evidence>
<keyword evidence="14 16" id="KW-0739">Sodium transport</keyword>
<evidence type="ECO:0000256" key="4">
    <source>
        <dbReference type="ARBA" id="ARBA00005844"/>
    </source>
</evidence>
<evidence type="ECO:0000256" key="11">
    <source>
        <dbReference type="ARBA" id="ARBA00023053"/>
    </source>
</evidence>
<evidence type="ECO:0000256" key="14">
    <source>
        <dbReference type="ARBA" id="ARBA00023201"/>
    </source>
</evidence>
<keyword evidence="10 16" id="KW-1133">Transmembrane helix</keyword>
<protein>
    <recommendedName>
        <fullName evidence="16">Probable oxaloacetate decarboxylase gamma chain</fullName>
        <ecNumber evidence="16">7.2.4.2</ecNumber>
    </recommendedName>
</protein>
<evidence type="ECO:0000256" key="15">
    <source>
        <dbReference type="ARBA" id="ARBA00048176"/>
    </source>
</evidence>
<dbReference type="GO" id="GO:0008948">
    <property type="term" value="F:oxaloacetate decarboxylase activity"/>
    <property type="evidence" value="ECO:0007669"/>
    <property type="project" value="UniProtKB-UniRule"/>
</dbReference>
<evidence type="ECO:0000256" key="2">
    <source>
        <dbReference type="ARBA" id="ARBA00003002"/>
    </source>
</evidence>
<comment type="function">
    <text evidence="2 16 17">Catalyzes the decarboxylation of oxaloacetate coupled to Na(+) translocation.</text>
</comment>
<dbReference type="Pfam" id="PF04277">
    <property type="entry name" value="OAD_gamma"/>
    <property type="match status" value="1"/>
</dbReference>
<keyword evidence="19" id="KW-1185">Reference proteome</keyword>
<comment type="subunit">
    <text evidence="5 16">Heterotrimer of an alpha, a beta and a gamma subunit.</text>
</comment>
<dbReference type="EC" id="7.2.4.2" evidence="16"/>
<organism evidence="18 19">
    <name type="scientific">Pseudidiomarina sediminum</name>
    <dbReference type="NCBI Taxonomy" id="431675"/>
    <lineage>
        <taxon>Bacteria</taxon>
        <taxon>Pseudomonadati</taxon>
        <taxon>Pseudomonadota</taxon>
        <taxon>Gammaproteobacteria</taxon>
        <taxon>Alteromonadales</taxon>
        <taxon>Idiomarinaceae</taxon>
        <taxon>Pseudidiomarina</taxon>
    </lineage>
</organism>
<evidence type="ECO:0000256" key="6">
    <source>
        <dbReference type="ARBA" id="ARBA00022448"/>
    </source>
</evidence>